<feature type="region of interest" description="Disordered" evidence="1">
    <location>
        <begin position="102"/>
        <end position="123"/>
    </location>
</feature>
<sequence length="149" mass="16506">MESNNNSQGAESQQNKPNNKFCKEHIFCNIFKQIFTGAVIKTSHIKSKLCWLTTTYQKEKKKFPLTGAGSLLQDMDPSDPKMHKMMNGQNVANPVALITTPSLDNSDNGVHKPKDESADNKTNPGVHGHGLCLSLIWLTTRLLQALVQS</sequence>
<proteinExistence type="predicted"/>
<accession>A0A481SFN4</accession>
<protein>
    <submittedName>
        <fullName evidence="2">Uncharacterized protein</fullName>
    </submittedName>
</protein>
<feature type="compositionally biased region" description="Basic and acidic residues" evidence="1">
    <location>
        <begin position="109"/>
        <end position="119"/>
    </location>
</feature>
<evidence type="ECO:0000313" key="2">
    <source>
        <dbReference type="EMBL" id="QBH67525.1"/>
    </source>
</evidence>
<dbReference type="AlphaFoldDB" id="A0A481SFN4"/>
<organism evidence="2">
    <name type="scientific">Ustilago esculenta</name>
    <dbReference type="NCBI Taxonomy" id="185366"/>
    <lineage>
        <taxon>Eukaryota</taxon>
        <taxon>Fungi</taxon>
        <taxon>Dikarya</taxon>
        <taxon>Basidiomycota</taxon>
        <taxon>Ustilaginomycotina</taxon>
        <taxon>Ustilaginomycetes</taxon>
        <taxon>Ustilaginales</taxon>
        <taxon>Ustilaginaceae</taxon>
        <taxon>Ustilago</taxon>
    </lineage>
</organism>
<reference evidence="2" key="1">
    <citation type="submission" date="2018-11" db="EMBL/GenBank/DDBJ databases">
        <title>The smut fungus Ustilago esculenta has a bipolar mating type system with three idiomorphs larger than 500 kb.</title>
        <authorList>
            <person name="Liang S.-W."/>
            <person name="Huang Y.-H."/>
            <person name="Chiu J.-Y."/>
            <person name="Tseng H.-W."/>
            <person name="Haung J.-H."/>
            <person name="Shen W.-C."/>
        </authorList>
    </citation>
    <scope>NUCLEOTIDE SEQUENCE</scope>
    <source>
        <strain evidence="2">UE_mtsf</strain>
    </source>
</reference>
<evidence type="ECO:0000256" key="1">
    <source>
        <dbReference type="SAM" id="MobiDB-lite"/>
    </source>
</evidence>
<gene>
    <name evidence="2" type="ORF">UEMT_1991</name>
</gene>
<name>A0A481SFN4_9BASI</name>
<dbReference type="EMBL" id="MK125513">
    <property type="protein sequence ID" value="QBH67525.1"/>
    <property type="molecule type" value="Genomic_DNA"/>
</dbReference>